<dbReference type="STRING" id="299255.SAMN02745129_0554"/>
<dbReference type="RefSeq" id="WP_067666076.1">
    <property type="nucleotide sequence ID" value="NZ_FQXG01000016.1"/>
</dbReference>
<keyword evidence="2" id="KW-1185">Reference proteome</keyword>
<accession>A0A1M5ZTR7</accession>
<protein>
    <recommendedName>
        <fullName evidence="3">DUF2505 domain-containing protein</fullName>
    </recommendedName>
</protein>
<reference evidence="1 2" key="1">
    <citation type="submission" date="2016-11" db="EMBL/GenBank/DDBJ databases">
        <authorList>
            <person name="Jaros S."/>
            <person name="Januszkiewicz K."/>
            <person name="Wedrychowicz H."/>
        </authorList>
    </citation>
    <scope>NUCLEOTIDE SEQUENCE [LARGE SCALE GENOMIC DNA]</scope>
    <source>
        <strain evidence="1 2">DSM 16917</strain>
    </source>
</reference>
<evidence type="ECO:0000313" key="2">
    <source>
        <dbReference type="Proteomes" id="UP000184268"/>
    </source>
</evidence>
<gene>
    <name evidence="1" type="ORF">SAMN02745129_0554</name>
</gene>
<dbReference type="OrthoDB" id="6194561at2"/>
<evidence type="ECO:0008006" key="3">
    <source>
        <dbReference type="Google" id="ProtNLM"/>
    </source>
</evidence>
<sequence length="163" mass="18132">MRITVTHDYPCDRDTLLTHFLEADAVKAKYQALDAAKIRVQASKRDGDQHQIATRREVASQVPGALKSLLGDRNTIEQEELWILSDDGPDRCELNISLPGVPIRVQGSMRLSDRPDGCRNEVELTLSCSLPFVGGKLERFVAGDSQRLIEAERQYLLDATAGQ</sequence>
<name>A0A1M5ZTR7_9GAMM</name>
<dbReference type="AlphaFoldDB" id="A0A1M5ZTR7"/>
<dbReference type="Proteomes" id="UP000184268">
    <property type="component" value="Unassembled WGS sequence"/>
</dbReference>
<evidence type="ECO:0000313" key="1">
    <source>
        <dbReference type="EMBL" id="SHI27526.1"/>
    </source>
</evidence>
<dbReference type="EMBL" id="FQXG01000016">
    <property type="protein sequence ID" value="SHI27526.1"/>
    <property type="molecule type" value="Genomic_DNA"/>
</dbReference>
<organism evidence="1 2">
    <name type="scientific">Ferrimonas marina</name>
    <dbReference type="NCBI Taxonomy" id="299255"/>
    <lineage>
        <taxon>Bacteria</taxon>
        <taxon>Pseudomonadati</taxon>
        <taxon>Pseudomonadota</taxon>
        <taxon>Gammaproteobacteria</taxon>
        <taxon>Alteromonadales</taxon>
        <taxon>Ferrimonadaceae</taxon>
        <taxon>Ferrimonas</taxon>
    </lineage>
</organism>
<dbReference type="Pfam" id="PF10698">
    <property type="entry name" value="DUF2505"/>
    <property type="match status" value="1"/>
</dbReference>
<proteinExistence type="predicted"/>
<dbReference type="InterPro" id="IPR019639">
    <property type="entry name" value="DUF2505"/>
</dbReference>